<feature type="compositionally biased region" description="Basic residues" evidence="6">
    <location>
        <begin position="424"/>
        <end position="443"/>
    </location>
</feature>
<dbReference type="InterPro" id="IPR006076">
    <property type="entry name" value="FAD-dep_OxRdtase"/>
</dbReference>
<keyword evidence="3" id="KW-0285">Flavoprotein</keyword>
<evidence type="ECO:0000259" key="7">
    <source>
        <dbReference type="Pfam" id="PF01266"/>
    </source>
</evidence>
<dbReference type="InterPro" id="IPR045170">
    <property type="entry name" value="MTOX"/>
</dbReference>
<reference evidence="9" key="1">
    <citation type="submission" date="2015-05" db="EMBL/GenBank/DDBJ databases">
        <authorList>
            <person name="Fogelqvist Johan"/>
        </authorList>
    </citation>
    <scope>NUCLEOTIDE SEQUENCE [LARGE SCALE GENOMIC DNA]</scope>
</reference>
<evidence type="ECO:0000256" key="6">
    <source>
        <dbReference type="SAM" id="MobiDB-lite"/>
    </source>
</evidence>
<keyword evidence="4" id="KW-0274">FAD</keyword>
<feature type="compositionally biased region" description="Polar residues" evidence="6">
    <location>
        <begin position="445"/>
        <end position="457"/>
    </location>
</feature>
<dbReference type="SUPFAM" id="SSF51905">
    <property type="entry name" value="FAD/NAD(P)-binding domain"/>
    <property type="match status" value="1"/>
</dbReference>
<name>A0A0G4N670_VERLO</name>
<evidence type="ECO:0000313" key="8">
    <source>
        <dbReference type="EMBL" id="CRK41839.1"/>
    </source>
</evidence>
<dbReference type="Gene3D" id="3.50.50.60">
    <property type="entry name" value="FAD/NAD(P)-binding domain"/>
    <property type="match status" value="2"/>
</dbReference>
<dbReference type="Pfam" id="PF01266">
    <property type="entry name" value="DAO"/>
    <property type="match status" value="1"/>
</dbReference>
<evidence type="ECO:0000256" key="2">
    <source>
        <dbReference type="ARBA" id="ARBA00010989"/>
    </source>
</evidence>
<dbReference type="AlphaFoldDB" id="A0A0G4N670"/>
<evidence type="ECO:0000256" key="4">
    <source>
        <dbReference type="ARBA" id="ARBA00022827"/>
    </source>
</evidence>
<comment type="cofactor">
    <cofactor evidence="1">
        <name>FAD</name>
        <dbReference type="ChEBI" id="CHEBI:57692"/>
    </cofactor>
</comment>
<protein>
    <recommendedName>
        <fullName evidence="7">FAD dependent oxidoreductase domain-containing protein</fullName>
    </recommendedName>
</protein>
<evidence type="ECO:0000313" key="9">
    <source>
        <dbReference type="Proteomes" id="UP000045706"/>
    </source>
</evidence>
<dbReference type="Proteomes" id="UP000045706">
    <property type="component" value="Unassembled WGS sequence"/>
</dbReference>
<evidence type="ECO:0000256" key="5">
    <source>
        <dbReference type="ARBA" id="ARBA00023002"/>
    </source>
</evidence>
<proteinExistence type="inferred from homology"/>
<dbReference type="GO" id="GO:0050031">
    <property type="term" value="F:L-pipecolate oxidase activity"/>
    <property type="evidence" value="ECO:0007669"/>
    <property type="project" value="TreeGrafter"/>
</dbReference>
<feature type="domain" description="FAD dependent oxidoreductase" evidence="7">
    <location>
        <begin position="12"/>
        <end position="266"/>
    </location>
</feature>
<dbReference type="PANTHER" id="PTHR10961:SF45">
    <property type="entry name" value="FAD DEPENDENT OXIDOREDUCTASE DOMAIN-CONTAINING PROTEIN-RELATED"/>
    <property type="match status" value="1"/>
</dbReference>
<evidence type="ECO:0000256" key="1">
    <source>
        <dbReference type="ARBA" id="ARBA00001974"/>
    </source>
</evidence>
<evidence type="ECO:0000256" key="3">
    <source>
        <dbReference type="ARBA" id="ARBA00022630"/>
    </source>
</evidence>
<dbReference type="GO" id="GO:0050660">
    <property type="term" value="F:flavin adenine dinucleotide binding"/>
    <property type="evidence" value="ECO:0007669"/>
    <property type="project" value="InterPro"/>
</dbReference>
<dbReference type="GO" id="GO:0004657">
    <property type="term" value="F:proline dehydrogenase activity"/>
    <property type="evidence" value="ECO:0007669"/>
    <property type="project" value="TreeGrafter"/>
</dbReference>
<gene>
    <name evidence="8" type="ORF">BN1723_005230</name>
</gene>
<dbReference type="InterPro" id="IPR036188">
    <property type="entry name" value="FAD/NAD-bd_sf"/>
</dbReference>
<dbReference type="GO" id="GO:0008115">
    <property type="term" value="F:sarcosine oxidase activity"/>
    <property type="evidence" value="ECO:0007669"/>
    <property type="project" value="TreeGrafter"/>
</dbReference>
<organism evidence="8 9">
    <name type="scientific">Verticillium longisporum</name>
    <name type="common">Verticillium dahliae var. longisporum</name>
    <dbReference type="NCBI Taxonomy" id="100787"/>
    <lineage>
        <taxon>Eukaryota</taxon>
        <taxon>Fungi</taxon>
        <taxon>Dikarya</taxon>
        <taxon>Ascomycota</taxon>
        <taxon>Pezizomycotina</taxon>
        <taxon>Sordariomycetes</taxon>
        <taxon>Hypocreomycetidae</taxon>
        <taxon>Glomerellales</taxon>
        <taxon>Plectosphaerellaceae</taxon>
        <taxon>Verticillium</taxon>
    </lineage>
</organism>
<accession>A0A0G4N670</accession>
<keyword evidence="5" id="KW-0560">Oxidoreductase</keyword>
<feature type="compositionally biased region" description="Polar residues" evidence="6">
    <location>
        <begin position="391"/>
        <end position="402"/>
    </location>
</feature>
<sequence length="625" mass="65319">MPASRPPSPQEDILIIGAGVFGLSLAYELKARRGYDSVTVLDRHLPPVPDGSSVDISRIIRSEYADSFYESLARDAIREWREPDFSPFYHESGFVMLAADHGNPYFVKARDTSAGSVKVDIWGSDESNAAIRSAYPGATADLTGLNAAHNTQGGWADAAASIRALAARASSAGVSFITGQHGTVTELLRDDSGRRVVGVQVAGGATFKASRVVLAAGAWTNGLIDGLEHAVRGSGQPVAFIQLTPEEAAAMEPTPVIINMDSGVFTAAPAPAPAPAPARSTKSKRALAARHRKFARKAQAVAPAPGQGGALTDTDGNATDGVTDGATDNNDSATDGDLTDDNRQAAAPAPARPAARRSNSKRALAAAERRLNRKRQAAGNPVSDTDGDQTDGVNSLTDNDGSATDGDLTDDNRQASAPTPARPATKKSKRSITKRREAMRKRQAAGNNTDNDSTADLTDNDANDRAGTNDADLRGEYGVPLSIAANVDTETFFPAGSNSRFEFGVQSSKAVTVTVTTNANPPAAPAGFKALENVSYQVTAPEVTTGLTKAEVEFVINPNNPLNLSRGRAGRLNTQTNTFVIDDTIGTLEADNDDLKLTVADVNGEWAFFVPDDAATAPAAPTAAV</sequence>
<comment type="similarity">
    <text evidence="2">Belongs to the MSOX/MTOX family.</text>
</comment>
<dbReference type="PANTHER" id="PTHR10961">
    <property type="entry name" value="PEROXISOMAL SARCOSINE OXIDASE"/>
    <property type="match status" value="1"/>
</dbReference>
<dbReference type="EMBL" id="CVQI01032606">
    <property type="protein sequence ID" value="CRK41839.1"/>
    <property type="molecule type" value="Genomic_DNA"/>
</dbReference>
<feature type="region of interest" description="Disordered" evidence="6">
    <location>
        <begin position="296"/>
        <end position="474"/>
    </location>
</feature>